<dbReference type="GO" id="GO:0070814">
    <property type="term" value="P:hydrogen sulfide biosynthetic process"/>
    <property type="evidence" value="ECO:0007669"/>
    <property type="project" value="UniProtKB-UniRule"/>
</dbReference>
<dbReference type="RefSeq" id="WP_118942065.1">
    <property type="nucleotide sequence ID" value="NZ_CP032125.1"/>
</dbReference>
<evidence type="ECO:0000259" key="5">
    <source>
        <dbReference type="Pfam" id="PF01507"/>
    </source>
</evidence>
<evidence type="ECO:0000256" key="4">
    <source>
        <dbReference type="HAMAP-Rule" id="MF_00063"/>
    </source>
</evidence>
<dbReference type="NCBIfam" id="NF002537">
    <property type="entry name" value="PRK02090.1"/>
    <property type="match status" value="1"/>
</dbReference>
<feature type="binding site" evidence="4">
    <location>
        <position position="121"/>
    </location>
    <ligand>
        <name>[4Fe-4S] cluster</name>
        <dbReference type="ChEBI" id="CHEBI:49883"/>
    </ligand>
</feature>
<dbReference type="PANTHER" id="PTHR46509:SF1">
    <property type="entry name" value="PHOSPHOADENOSINE PHOSPHOSULFATE REDUCTASE"/>
    <property type="match status" value="1"/>
</dbReference>
<comment type="similarity">
    <text evidence="1 4">Belongs to the PAPS reductase family. CysH subfamily.</text>
</comment>
<dbReference type="GO" id="GO:0004604">
    <property type="term" value="F:phosphoadenylyl-sulfate reductase (thioredoxin) activity"/>
    <property type="evidence" value="ECO:0007669"/>
    <property type="project" value="UniProtKB-UniRule"/>
</dbReference>
<accession>A0A347UEY0</accession>
<dbReference type="OrthoDB" id="9794018at2"/>
<keyword evidence="2 4" id="KW-0560">Oxidoreductase</keyword>
<evidence type="ECO:0000256" key="1">
    <source>
        <dbReference type="ARBA" id="ARBA00009732"/>
    </source>
</evidence>
<keyword evidence="7" id="KW-1185">Reference proteome</keyword>
<proteinExistence type="inferred from homology"/>
<dbReference type="GO" id="GO:0051539">
    <property type="term" value="F:4 iron, 4 sulfur cluster binding"/>
    <property type="evidence" value="ECO:0007669"/>
    <property type="project" value="UniProtKB-UniRule"/>
</dbReference>
<dbReference type="EC" id="1.8.4.10" evidence="4"/>
<keyword evidence="4" id="KW-0479">Metal-binding</keyword>
<dbReference type="SUPFAM" id="SSF52402">
    <property type="entry name" value="Adenine nucleotide alpha hydrolases-like"/>
    <property type="match status" value="1"/>
</dbReference>
<dbReference type="GO" id="GO:0046872">
    <property type="term" value="F:metal ion binding"/>
    <property type="evidence" value="ECO:0007669"/>
    <property type="project" value="UniProtKB-KW"/>
</dbReference>
<comment type="cofactor">
    <cofactor evidence="4">
        <name>[4Fe-4S] cluster</name>
        <dbReference type="ChEBI" id="CHEBI:49883"/>
    </cofactor>
    <text evidence="4">Binds 1 [4Fe-4S] cluster per subunit.</text>
</comment>
<feature type="binding site" evidence="4">
    <location>
        <position position="205"/>
    </location>
    <ligand>
        <name>[4Fe-4S] cluster</name>
        <dbReference type="ChEBI" id="CHEBI:49883"/>
    </ligand>
</feature>
<keyword evidence="4" id="KW-0411">Iron-sulfur</keyword>
<dbReference type="PANTHER" id="PTHR46509">
    <property type="entry name" value="PHOSPHOADENOSINE PHOSPHOSULFATE REDUCTASE"/>
    <property type="match status" value="1"/>
</dbReference>
<evidence type="ECO:0000256" key="3">
    <source>
        <dbReference type="ARBA" id="ARBA00024327"/>
    </source>
</evidence>
<evidence type="ECO:0000256" key="2">
    <source>
        <dbReference type="ARBA" id="ARBA00023002"/>
    </source>
</evidence>
<sequence length="247" mass="27910">MQHSLQNEHMVARWNRMFQHLNALEVLEHTLGSGKTGRVALVSSFGAESVVLLHLLSRINTHTPVLFIDTQMLFAQTLAYQLEVTKRLGLTNVRTIRATVKDLQQSDPDNRLHDTAPDHCCDLRKTRPLQQALAGFDTWTTGRKRHHNGFRTGLEYFGIDGEGRITVNPLIHWGANELNAYMDRMELPWHPLLRRGYTSIGCAPCTSRTTAGEPARAGRWRGNDKQECGIHFVNGKALRPNRPEATS</sequence>
<dbReference type="EMBL" id="CP032125">
    <property type="protein sequence ID" value="AXX97408.1"/>
    <property type="molecule type" value="Genomic_DNA"/>
</dbReference>
<evidence type="ECO:0000313" key="7">
    <source>
        <dbReference type="Proteomes" id="UP000261704"/>
    </source>
</evidence>
<dbReference type="GO" id="GO:0019379">
    <property type="term" value="P:sulfate assimilation, phosphoadenylyl sulfate reduction by phosphoadenylyl-sulfate reductase (thioredoxin)"/>
    <property type="evidence" value="ECO:0007669"/>
    <property type="project" value="UniProtKB-UniRule"/>
</dbReference>
<gene>
    <name evidence="4" type="primary">cysH</name>
    <name evidence="6" type="ORF">BAR1_05350</name>
</gene>
<feature type="binding site" evidence="4">
    <location>
        <position position="120"/>
    </location>
    <ligand>
        <name>[4Fe-4S] cluster</name>
        <dbReference type="ChEBI" id="CHEBI:49883"/>
    </ligand>
</feature>
<dbReference type="InterPro" id="IPR004511">
    <property type="entry name" value="PAPS/APS_Rdtase"/>
</dbReference>
<dbReference type="GO" id="GO:0043866">
    <property type="term" value="F:adenylyl-sulfate reductase (thioredoxin) activity"/>
    <property type="evidence" value="ECO:0007669"/>
    <property type="project" value="UniProtKB-EC"/>
</dbReference>
<dbReference type="Proteomes" id="UP000261704">
    <property type="component" value="Chromosome"/>
</dbReference>
<keyword evidence="4" id="KW-0408">Iron</keyword>
<dbReference type="KEGG" id="pamo:BAR1_05350"/>
<protein>
    <recommendedName>
        <fullName evidence="4">Adenosine 5'-phosphosulfate reductase</fullName>
        <shortName evidence="4">APS reductase</shortName>
        <ecNumber evidence="4">1.8.4.10</ecNumber>
    </recommendedName>
    <alternativeName>
        <fullName evidence="4">5'-adenylylsulfate reductase</fullName>
    </alternativeName>
    <alternativeName>
        <fullName evidence="4">Thioredoxin-dependent 5'-adenylylsulfate reductase</fullName>
    </alternativeName>
</protein>
<reference evidence="6 7" key="1">
    <citation type="submission" date="2018-09" db="EMBL/GenBank/DDBJ databases">
        <title>Profundibacter amoris BAR1 gen. nov., sp. nov., a new member of the Roseobacter clade isolated at Lokis Castle Vent Field on the Arctic Mid-Oceanic Ridge.</title>
        <authorList>
            <person name="Le Moine Bauer S."/>
            <person name="Sjoeberg A.G."/>
            <person name="L'Haridon S."/>
            <person name="Stokke R."/>
            <person name="Roalkvam I."/>
            <person name="Steen I.H."/>
            <person name="Dahle H."/>
        </authorList>
    </citation>
    <scope>NUCLEOTIDE SEQUENCE [LARGE SCALE GENOMIC DNA]</scope>
    <source>
        <strain evidence="6 7">BAR1</strain>
    </source>
</reference>
<feature type="binding site" evidence="4">
    <location>
        <position position="202"/>
    </location>
    <ligand>
        <name>[4Fe-4S] cluster</name>
        <dbReference type="ChEBI" id="CHEBI:49883"/>
    </ligand>
</feature>
<organism evidence="6 7">
    <name type="scientific">Profundibacter amoris</name>
    <dbReference type="NCBI Taxonomy" id="2171755"/>
    <lineage>
        <taxon>Bacteria</taxon>
        <taxon>Pseudomonadati</taxon>
        <taxon>Pseudomonadota</taxon>
        <taxon>Alphaproteobacteria</taxon>
        <taxon>Rhodobacterales</taxon>
        <taxon>Paracoccaceae</taxon>
        <taxon>Profundibacter</taxon>
    </lineage>
</organism>
<dbReference type="GO" id="GO:0005737">
    <property type="term" value="C:cytoplasm"/>
    <property type="evidence" value="ECO:0007669"/>
    <property type="project" value="UniProtKB-SubCell"/>
</dbReference>
<comment type="catalytic activity">
    <reaction evidence="4">
        <text>[thioredoxin]-disulfide + sulfite + AMP + 2 H(+) = adenosine 5'-phosphosulfate + [thioredoxin]-dithiol</text>
        <dbReference type="Rhea" id="RHEA:21976"/>
        <dbReference type="Rhea" id="RHEA-COMP:10698"/>
        <dbReference type="Rhea" id="RHEA-COMP:10700"/>
        <dbReference type="ChEBI" id="CHEBI:15378"/>
        <dbReference type="ChEBI" id="CHEBI:17359"/>
        <dbReference type="ChEBI" id="CHEBI:29950"/>
        <dbReference type="ChEBI" id="CHEBI:50058"/>
        <dbReference type="ChEBI" id="CHEBI:58243"/>
        <dbReference type="ChEBI" id="CHEBI:456215"/>
        <dbReference type="EC" id="1.8.4.10"/>
    </reaction>
</comment>
<comment type="subcellular location">
    <subcellularLocation>
        <location evidence="4">Cytoplasm</location>
    </subcellularLocation>
</comment>
<keyword evidence="4" id="KW-0963">Cytoplasm</keyword>
<dbReference type="AlphaFoldDB" id="A0A347UEY0"/>
<name>A0A347UEY0_9RHOB</name>
<dbReference type="InterPro" id="IPR002500">
    <property type="entry name" value="PAPS_reduct_dom"/>
</dbReference>
<dbReference type="HAMAP" id="MF_00063">
    <property type="entry name" value="CysH"/>
    <property type="match status" value="1"/>
</dbReference>
<comment type="function">
    <text evidence="4">Catalyzes the formation of sulfite from adenosine 5'-phosphosulfate (APS) using thioredoxin as an electron donor.</text>
</comment>
<dbReference type="PIRSF" id="PIRSF000857">
    <property type="entry name" value="PAPS_reductase"/>
    <property type="match status" value="1"/>
</dbReference>
<feature type="domain" description="Phosphoadenosine phosphosulphate reductase" evidence="5">
    <location>
        <begin position="39"/>
        <end position="207"/>
    </location>
</feature>
<evidence type="ECO:0000313" key="6">
    <source>
        <dbReference type="EMBL" id="AXX97408.1"/>
    </source>
</evidence>
<dbReference type="Gene3D" id="3.40.50.620">
    <property type="entry name" value="HUPs"/>
    <property type="match status" value="1"/>
</dbReference>
<feature type="active site" description="Nucleophile; cysteine thiosulfonate intermediate" evidence="4">
    <location>
        <position position="228"/>
    </location>
</feature>
<comment type="pathway">
    <text evidence="3 4">Sulfur metabolism; hydrogen sulfide biosynthesis; sulfite from sulfate.</text>
</comment>
<dbReference type="Pfam" id="PF01507">
    <property type="entry name" value="PAPS_reduct"/>
    <property type="match status" value="1"/>
</dbReference>
<dbReference type="InterPro" id="IPR014729">
    <property type="entry name" value="Rossmann-like_a/b/a_fold"/>
</dbReference>